<dbReference type="Proteomes" id="UP000276215">
    <property type="component" value="Unassembled WGS sequence"/>
</dbReference>
<name>A0A3N4J742_9PEZI</name>
<keyword evidence="2" id="KW-1185">Reference proteome</keyword>
<sequence length="105" mass="11756">MIAHRASFTQSNIQSGFLNTGLIPIKRNIILSKIQALLPKSLTISSITTYCSQMTAYPTSEPLPTSLPSFSVQKIDSLYVLQNRVEIERQELIMLATMPRNDSIE</sequence>
<dbReference type="EMBL" id="ML120464">
    <property type="protein sequence ID" value="RPA92868.1"/>
    <property type="molecule type" value="Genomic_DNA"/>
</dbReference>
<organism evidence="1 2">
    <name type="scientific">Choiromyces venosus 120613-1</name>
    <dbReference type="NCBI Taxonomy" id="1336337"/>
    <lineage>
        <taxon>Eukaryota</taxon>
        <taxon>Fungi</taxon>
        <taxon>Dikarya</taxon>
        <taxon>Ascomycota</taxon>
        <taxon>Pezizomycotina</taxon>
        <taxon>Pezizomycetes</taxon>
        <taxon>Pezizales</taxon>
        <taxon>Tuberaceae</taxon>
        <taxon>Choiromyces</taxon>
    </lineage>
</organism>
<reference evidence="1 2" key="1">
    <citation type="journal article" date="2018" name="Nat. Ecol. Evol.">
        <title>Pezizomycetes genomes reveal the molecular basis of ectomycorrhizal truffle lifestyle.</title>
        <authorList>
            <person name="Murat C."/>
            <person name="Payen T."/>
            <person name="Noel B."/>
            <person name="Kuo A."/>
            <person name="Morin E."/>
            <person name="Chen J."/>
            <person name="Kohler A."/>
            <person name="Krizsan K."/>
            <person name="Balestrini R."/>
            <person name="Da Silva C."/>
            <person name="Montanini B."/>
            <person name="Hainaut M."/>
            <person name="Levati E."/>
            <person name="Barry K.W."/>
            <person name="Belfiori B."/>
            <person name="Cichocki N."/>
            <person name="Clum A."/>
            <person name="Dockter R.B."/>
            <person name="Fauchery L."/>
            <person name="Guy J."/>
            <person name="Iotti M."/>
            <person name="Le Tacon F."/>
            <person name="Lindquist E.A."/>
            <person name="Lipzen A."/>
            <person name="Malagnac F."/>
            <person name="Mello A."/>
            <person name="Molinier V."/>
            <person name="Miyauchi S."/>
            <person name="Poulain J."/>
            <person name="Riccioni C."/>
            <person name="Rubini A."/>
            <person name="Sitrit Y."/>
            <person name="Splivallo R."/>
            <person name="Traeger S."/>
            <person name="Wang M."/>
            <person name="Zifcakova L."/>
            <person name="Wipf D."/>
            <person name="Zambonelli A."/>
            <person name="Paolocci F."/>
            <person name="Nowrousian M."/>
            <person name="Ottonello S."/>
            <person name="Baldrian P."/>
            <person name="Spatafora J.W."/>
            <person name="Henrissat B."/>
            <person name="Nagy L.G."/>
            <person name="Aury J.M."/>
            <person name="Wincker P."/>
            <person name="Grigoriev I.V."/>
            <person name="Bonfante P."/>
            <person name="Martin F.M."/>
        </authorList>
    </citation>
    <scope>NUCLEOTIDE SEQUENCE [LARGE SCALE GENOMIC DNA]</scope>
    <source>
        <strain evidence="1 2">120613-1</strain>
    </source>
</reference>
<dbReference type="AlphaFoldDB" id="A0A3N4J742"/>
<gene>
    <name evidence="1" type="ORF">L873DRAFT_138637</name>
</gene>
<dbReference type="OrthoDB" id="3795213at2759"/>
<protein>
    <submittedName>
        <fullName evidence="1">Uncharacterized protein</fullName>
    </submittedName>
</protein>
<proteinExistence type="predicted"/>
<evidence type="ECO:0000313" key="2">
    <source>
        <dbReference type="Proteomes" id="UP000276215"/>
    </source>
</evidence>
<accession>A0A3N4J742</accession>
<evidence type="ECO:0000313" key="1">
    <source>
        <dbReference type="EMBL" id="RPA92868.1"/>
    </source>
</evidence>